<keyword evidence="3 6" id="KW-0808">Transferase</keyword>
<dbReference type="EMBL" id="PFFQ01000019">
    <property type="protein sequence ID" value="PIW17860.1"/>
    <property type="molecule type" value="Genomic_DNA"/>
</dbReference>
<evidence type="ECO:0000256" key="2">
    <source>
        <dbReference type="ARBA" id="ARBA00022603"/>
    </source>
</evidence>
<comment type="pathway">
    <text evidence="4">Phospholipid metabolism.</text>
</comment>
<evidence type="ECO:0000256" key="3">
    <source>
        <dbReference type="ARBA" id="ARBA00022679"/>
    </source>
</evidence>
<protein>
    <submittedName>
        <fullName evidence="6">Class I SAM-dependent methyltransferase</fullName>
    </submittedName>
</protein>
<evidence type="ECO:0000313" key="7">
    <source>
        <dbReference type="Proteomes" id="UP000231019"/>
    </source>
</evidence>
<evidence type="ECO:0000313" key="6">
    <source>
        <dbReference type="EMBL" id="PIW17860.1"/>
    </source>
</evidence>
<evidence type="ECO:0000256" key="1">
    <source>
        <dbReference type="ARBA" id="ARBA00005189"/>
    </source>
</evidence>
<dbReference type="AlphaFoldDB" id="A0A2M7G726"/>
<accession>A0A2M7G726</accession>
<evidence type="ECO:0000256" key="4">
    <source>
        <dbReference type="ARBA" id="ARBA00025707"/>
    </source>
</evidence>
<organism evidence="6 7">
    <name type="scientific">bacterium (Candidatus Blackallbacteria) CG17_big_fil_post_rev_8_21_14_2_50_48_46</name>
    <dbReference type="NCBI Taxonomy" id="2014261"/>
    <lineage>
        <taxon>Bacteria</taxon>
        <taxon>Candidatus Blackallbacteria</taxon>
    </lineage>
</organism>
<dbReference type="InterPro" id="IPR029063">
    <property type="entry name" value="SAM-dependent_MTases_sf"/>
</dbReference>
<feature type="domain" description="Methyltransferase" evidence="5">
    <location>
        <begin position="43"/>
        <end position="199"/>
    </location>
</feature>
<proteinExistence type="predicted"/>
<comment type="caution">
    <text evidence="6">The sequence shown here is derived from an EMBL/GenBank/DDBJ whole genome shotgun (WGS) entry which is preliminary data.</text>
</comment>
<comment type="pathway">
    <text evidence="1">Lipid metabolism.</text>
</comment>
<dbReference type="PANTHER" id="PTHR44307">
    <property type="entry name" value="PHOSPHOETHANOLAMINE METHYLTRANSFERASE"/>
    <property type="match status" value="1"/>
</dbReference>
<gene>
    <name evidence="6" type="ORF">COW36_07260</name>
</gene>
<dbReference type="GO" id="GO:0032259">
    <property type="term" value="P:methylation"/>
    <property type="evidence" value="ECO:0007669"/>
    <property type="project" value="UniProtKB-KW"/>
</dbReference>
<dbReference type="SUPFAM" id="SSF53335">
    <property type="entry name" value="S-adenosyl-L-methionine-dependent methyltransferases"/>
    <property type="match status" value="1"/>
</dbReference>
<dbReference type="Gene3D" id="3.40.50.150">
    <property type="entry name" value="Vaccinia Virus protein VP39"/>
    <property type="match status" value="1"/>
</dbReference>
<sequence length="278" mass="30834">MSQSENRQHWEAMAPRWKAWWGRYKPVSQPVSDHLVQRAELQTGQRVLDLATGMGEPALSFARALGPEGFVLGIDQSPQMIEWAQAEAEQAGLKNLRFEVQNAESLDLGEEAPFDALVSRWGLMFCSDPAGTLRNAARWLKPQGKLAAAVWCAPDEVPMIELASQVLERELGLVLHRPAPGPFSLADQNKLKEILAQAGFEQIQLEKVPIVLPCGSAQDYLLDRAQLLQPLAEALANMSPAERSHYDQALETAVEPWRQGDEVHLVNQALCICARKSK</sequence>
<dbReference type="InterPro" id="IPR025714">
    <property type="entry name" value="Methyltranfer_dom"/>
</dbReference>
<keyword evidence="2 6" id="KW-0489">Methyltransferase</keyword>
<dbReference type="GO" id="GO:0008168">
    <property type="term" value="F:methyltransferase activity"/>
    <property type="evidence" value="ECO:0007669"/>
    <property type="project" value="UniProtKB-KW"/>
</dbReference>
<dbReference type="PANTHER" id="PTHR44307:SF2">
    <property type="entry name" value="PHOSPHOETHANOLAMINE METHYLTRANSFERASE ISOFORM X1"/>
    <property type="match status" value="1"/>
</dbReference>
<dbReference type="CDD" id="cd02440">
    <property type="entry name" value="AdoMet_MTases"/>
    <property type="match status" value="1"/>
</dbReference>
<evidence type="ECO:0000259" key="5">
    <source>
        <dbReference type="Pfam" id="PF13847"/>
    </source>
</evidence>
<dbReference type="Pfam" id="PF13847">
    <property type="entry name" value="Methyltransf_31"/>
    <property type="match status" value="1"/>
</dbReference>
<reference evidence="6 7" key="1">
    <citation type="submission" date="2017-09" db="EMBL/GenBank/DDBJ databases">
        <title>Depth-based differentiation of microbial function through sediment-hosted aquifers and enrichment of novel symbionts in the deep terrestrial subsurface.</title>
        <authorList>
            <person name="Probst A.J."/>
            <person name="Ladd B."/>
            <person name="Jarett J.K."/>
            <person name="Geller-Mcgrath D.E."/>
            <person name="Sieber C.M."/>
            <person name="Emerson J.B."/>
            <person name="Anantharaman K."/>
            <person name="Thomas B.C."/>
            <person name="Malmstrom R."/>
            <person name="Stieglmeier M."/>
            <person name="Klingl A."/>
            <person name="Woyke T."/>
            <person name="Ryan C.M."/>
            <person name="Banfield J.F."/>
        </authorList>
    </citation>
    <scope>NUCLEOTIDE SEQUENCE [LARGE SCALE GENOMIC DNA]</scope>
    <source>
        <strain evidence="6">CG17_big_fil_post_rev_8_21_14_2_50_48_46</strain>
    </source>
</reference>
<name>A0A2M7G726_9BACT</name>
<dbReference type="Proteomes" id="UP000231019">
    <property type="component" value="Unassembled WGS sequence"/>
</dbReference>